<evidence type="ECO:0000256" key="1">
    <source>
        <dbReference type="ARBA" id="ARBA00004953"/>
    </source>
</evidence>
<dbReference type="AlphaFoldDB" id="U2KKL8"/>
<reference evidence="6 7" key="1">
    <citation type="submission" date="2013-08" db="EMBL/GenBank/DDBJ databases">
        <authorList>
            <person name="Durkin A.S."/>
            <person name="Haft D.R."/>
            <person name="McCorrison J."/>
            <person name="Torralba M."/>
            <person name="Gillis M."/>
            <person name="Haft D.H."/>
            <person name="Methe B."/>
            <person name="Sutton G."/>
            <person name="Nelson K.E."/>
        </authorList>
    </citation>
    <scope>NUCLEOTIDE SEQUENCE [LARGE SCALE GENOMIC DNA]</scope>
    <source>
        <strain evidence="6 7">F0493</strain>
    </source>
</reference>
<feature type="domain" description="CobQ/CobB/MinD/ParA nucleotide binding" evidence="5">
    <location>
        <begin position="4"/>
        <end position="232"/>
    </location>
</feature>
<dbReference type="Pfam" id="PF01656">
    <property type="entry name" value="CbiA"/>
    <property type="match status" value="1"/>
</dbReference>
<name>U2KKL8_9BACT</name>
<evidence type="ECO:0000313" key="6">
    <source>
        <dbReference type="EMBL" id="ERJ99021.1"/>
    </source>
</evidence>
<comment type="caution">
    <text evidence="4">Lacks conserved residue(s) required for the propagation of feature annotation.</text>
</comment>
<dbReference type="InterPro" id="IPR027417">
    <property type="entry name" value="P-loop_NTPase"/>
</dbReference>
<comment type="similarity">
    <text evidence="4">Belongs to the CobB/CobQ family. CobQ subfamily.</text>
</comment>
<dbReference type="GO" id="GO:0003824">
    <property type="term" value="F:catalytic activity"/>
    <property type="evidence" value="ECO:0007669"/>
    <property type="project" value="InterPro"/>
</dbReference>
<sequence length="282" mass="31463">MRPIMFCGTGSDVGKSVIATAVCRIFKQDGMHPAPFKAQNMAPFYHLTADGKRVARAQGVQAEAAGIELSTDMNPLLLIPTGEKSSEVIVEGESIGIKTAMQLYAEEDRNYLRSCIQKAYNRLAKQYDPIVIEGAGSISEMNLLKQDLVNMSMARYANASVLLVADIDRGGVFASCYGSIMLQSPHDRERIKGIIINKFRGDARLFDEGRKMMESYCGVPVLGVIPYFDDIVIEEEDTLHGDSPDNELLNDRNFREKQYDLLANHVRKYLDIDALKKLMIDE</sequence>
<protein>
    <recommendedName>
        <fullName evidence="4">Cobyric acid synthase</fullName>
    </recommendedName>
</protein>
<evidence type="ECO:0000313" key="7">
    <source>
        <dbReference type="Proteomes" id="UP000017023"/>
    </source>
</evidence>
<dbReference type="HAMAP" id="MF_00028">
    <property type="entry name" value="CobQ"/>
    <property type="match status" value="1"/>
</dbReference>
<organism evidence="6 7">
    <name type="scientific">Segatella salivae F0493</name>
    <dbReference type="NCBI Taxonomy" id="1395125"/>
    <lineage>
        <taxon>Bacteria</taxon>
        <taxon>Pseudomonadati</taxon>
        <taxon>Bacteroidota</taxon>
        <taxon>Bacteroidia</taxon>
        <taxon>Bacteroidales</taxon>
        <taxon>Prevotellaceae</taxon>
        <taxon>Segatella</taxon>
    </lineage>
</organism>
<evidence type="ECO:0000256" key="2">
    <source>
        <dbReference type="ARBA" id="ARBA00022573"/>
    </source>
</evidence>
<keyword evidence="2 4" id="KW-0169">Cobalamin biosynthesis</keyword>
<dbReference type="PANTHER" id="PTHR21343">
    <property type="entry name" value="DETHIOBIOTIN SYNTHETASE"/>
    <property type="match status" value="1"/>
</dbReference>
<keyword evidence="3 4" id="KW-0315">Glutamine amidotransferase</keyword>
<dbReference type="Proteomes" id="UP000017023">
    <property type="component" value="Unassembled WGS sequence"/>
</dbReference>
<comment type="caution">
    <text evidence="6">The sequence shown here is derived from an EMBL/GenBank/DDBJ whole genome shotgun (WGS) entry which is preliminary data.</text>
</comment>
<dbReference type="GO" id="GO:0015420">
    <property type="term" value="F:ABC-type vitamin B12 transporter activity"/>
    <property type="evidence" value="ECO:0007669"/>
    <property type="project" value="UniProtKB-UniRule"/>
</dbReference>
<dbReference type="EMBL" id="AWGW01000028">
    <property type="protein sequence ID" value="ERJ99021.1"/>
    <property type="molecule type" value="Genomic_DNA"/>
</dbReference>
<dbReference type="SUPFAM" id="SSF52540">
    <property type="entry name" value="P-loop containing nucleoside triphosphate hydrolases"/>
    <property type="match status" value="1"/>
</dbReference>
<gene>
    <name evidence="4" type="primary">cobQ</name>
    <name evidence="6" type="ORF">HMPREF9145_2440</name>
</gene>
<evidence type="ECO:0000256" key="3">
    <source>
        <dbReference type="ARBA" id="ARBA00022962"/>
    </source>
</evidence>
<comment type="pathway">
    <text evidence="1 4">Cofactor biosynthesis; adenosylcobalamin biosynthesis.</text>
</comment>
<dbReference type="GO" id="GO:0009236">
    <property type="term" value="P:cobalamin biosynthetic process"/>
    <property type="evidence" value="ECO:0007669"/>
    <property type="project" value="UniProtKB-UniRule"/>
</dbReference>
<dbReference type="PATRIC" id="fig|1395125.3.peg.2252"/>
<dbReference type="PANTHER" id="PTHR21343:SF1">
    <property type="entry name" value="COBYRIC ACID SYNTHASE"/>
    <property type="match status" value="1"/>
</dbReference>
<comment type="function">
    <text evidence="4">Catalyzes amidations at positions B, D, E, and G on adenosylcobyrinic A,C-diamide. NH(2) groups are provided by glutamine, and one molecule of ATP is hydrogenolyzed for each amidation.</text>
</comment>
<evidence type="ECO:0000256" key="4">
    <source>
        <dbReference type="HAMAP-Rule" id="MF_00028"/>
    </source>
</evidence>
<dbReference type="InterPro" id="IPR002586">
    <property type="entry name" value="CobQ/CobB/MinD/ParA_Nub-bd_dom"/>
</dbReference>
<proteinExistence type="inferred from homology"/>
<dbReference type="GeneID" id="78498683"/>
<dbReference type="NCBIfam" id="NF001989">
    <property type="entry name" value="PRK00784.1"/>
    <property type="match status" value="1"/>
</dbReference>
<dbReference type="InterPro" id="IPR004459">
    <property type="entry name" value="CobQ_synth"/>
</dbReference>
<accession>U2KKL8</accession>
<evidence type="ECO:0000259" key="5">
    <source>
        <dbReference type="Pfam" id="PF01656"/>
    </source>
</evidence>
<dbReference type="Gene3D" id="3.40.50.300">
    <property type="entry name" value="P-loop containing nucleotide triphosphate hydrolases"/>
    <property type="match status" value="1"/>
</dbReference>
<dbReference type="RefSeq" id="WP_021826267.1">
    <property type="nucleotide sequence ID" value="NZ_AWGW01000028.1"/>
</dbReference>
<dbReference type="UniPathway" id="UPA00148"/>